<evidence type="ECO:0000256" key="3">
    <source>
        <dbReference type="ARBA" id="ARBA00023015"/>
    </source>
</evidence>
<evidence type="ECO:0000313" key="9">
    <source>
        <dbReference type="Proteomes" id="UP001642464"/>
    </source>
</evidence>
<evidence type="ECO:0000313" key="8">
    <source>
        <dbReference type="EMBL" id="CAK9079765.1"/>
    </source>
</evidence>
<comment type="similarity">
    <text evidence="2">Belongs to the TFIIF beta subunit family.</text>
</comment>
<dbReference type="InterPro" id="IPR011039">
    <property type="entry name" value="TFIIF_interaction"/>
</dbReference>
<sequence length="449" mass="49252">MNAEEDVVRLEHEARDVWLVKVPPSVARLWDGVTSEDALLGRLRIHTGQKDGRSLGWDGARIVGGCCSCLCCGGNGGSVLETTTDFNLQFNDKRPDMRIFSQGDGGVEMQGTVEHAFFMQPLRSDRYEAAVQRRVRKGATRHRVTKEIDGYEALRTQKKSRVITLDESEGLSESDAKRRKISAPTDDASMREALFELFARRDEQGNRMEYWPMRDIRVQTGASEALIKRVLAVLCIFHRDGKYILIVFMGLLRCVPAAGCLGRRARGSTGKAPQRLSEPRPEQDAALEEGQEVQHGEQERKAHEDADNDTELTELALADAPQPAEVGEPCKAVETGAVAAELEPQDAQEESPRDAGEPGAEKEQSQADAQPECEVQDDVAVLEHTDSADDGGDGPTSASGWDRIKDLVMPRGEKQAGVAVNSSHGERELAQCGERPDEAQTPGGDERHS</sequence>
<keyword evidence="5" id="KW-0804">Transcription</keyword>
<evidence type="ECO:0000256" key="4">
    <source>
        <dbReference type="ARBA" id="ARBA00023125"/>
    </source>
</evidence>
<evidence type="ECO:0000256" key="2">
    <source>
        <dbReference type="ARBA" id="ARBA00009543"/>
    </source>
</evidence>
<evidence type="ECO:0000256" key="1">
    <source>
        <dbReference type="ARBA" id="ARBA00004123"/>
    </source>
</evidence>
<keyword evidence="4" id="KW-0238">DNA-binding</keyword>
<evidence type="ECO:0000256" key="5">
    <source>
        <dbReference type="ARBA" id="ARBA00023163"/>
    </source>
</evidence>
<dbReference type="SUPFAM" id="SSF50916">
    <property type="entry name" value="Rap30/74 interaction domains"/>
    <property type="match status" value="1"/>
</dbReference>
<dbReference type="PANTHER" id="PTHR10445:SF0">
    <property type="entry name" value="GENERAL TRANSCRIPTION FACTOR IIF SUBUNIT 2"/>
    <property type="match status" value="1"/>
</dbReference>
<dbReference type="InterPro" id="IPR036388">
    <property type="entry name" value="WH-like_DNA-bd_sf"/>
</dbReference>
<protein>
    <recommendedName>
        <fullName evidence="10">Transcription initiation factor IIF subunit beta</fullName>
    </recommendedName>
</protein>
<comment type="caution">
    <text evidence="8">The sequence shown here is derived from an EMBL/GenBank/DDBJ whole genome shotgun (WGS) entry which is preliminary data.</text>
</comment>
<keyword evidence="6" id="KW-0539">Nucleus</keyword>
<dbReference type="Gene3D" id="1.10.10.10">
    <property type="entry name" value="Winged helix-like DNA-binding domain superfamily/Winged helix DNA-binding domain"/>
    <property type="match status" value="1"/>
</dbReference>
<feature type="compositionally biased region" description="Basic and acidic residues" evidence="7">
    <location>
        <begin position="424"/>
        <end position="449"/>
    </location>
</feature>
<keyword evidence="9" id="KW-1185">Reference proteome</keyword>
<gene>
    <name evidence="8" type="ORF">SCF082_LOCUS38064</name>
</gene>
<feature type="compositionally biased region" description="Basic and acidic residues" evidence="7">
    <location>
        <begin position="350"/>
        <end position="365"/>
    </location>
</feature>
<comment type="subcellular location">
    <subcellularLocation>
        <location evidence="1">Nucleus</location>
    </subcellularLocation>
</comment>
<evidence type="ECO:0000256" key="6">
    <source>
        <dbReference type="ARBA" id="ARBA00023242"/>
    </source>
</evidence>
<dbReference type="EMBL" id="CAXAMM010038644">
    <property type="protein sequence ID" value="CAK9079765.1"/>
    <property type="molecule type" value="Genomic_DNA"/>
</dbReference>
<dbReference type="PANTHER" id="PTHR10445">
    <property type="entry name" value="GENERAL TRANSCRIPTION FACTOR IIF SUBUNIT 2"/>
    <property type="match status" value="1"/>
</dbReference>
<feature type="region of interest" description="Disordered" evidence="7">
    <location>
        <begin position="342"/>
        <end position="449"/>
    </location>
</feature>
<evidence type="ECO:0008006" key="10">
    <source>
        <dbReference type="Google" id="ProtNLM"/>
    </source>
</evidence>
<name>A0ABP0PUQ1_9DINO</name>
<dbReference type="Proteomes" id="UP001642464">
    <property type="component" value="Unassembled WGS sequence"/>
</dbReference>
<dbReference type="InterPro" id="IPR003196">
    <property type="entry name" value="TFIIF_beta"/>
</dbReference>
<feature type="compositionally biased region" description="Basic and acidic residues" evidence="7">
    <location>
        <begin position="402"/>
        <end position="414"/>
    </location>
</feature>
<proteinExistence type="inferred from homology"/>
<feature type="region of interest" description="Disordered" evidence="7">
    <location>
        <begin position="263"/>
        <end position="308"/>
    </location>
</feature>
<feature type="compositionally biased region" description="Basic and acidic residues" evidence="7">
    <location>
        <begin position="292"/>
        <end position="305"/>
    </location>
</feature>
<organism evidence="8 9">
    <name type="scientific">Durusdinium trenchii</name>
    <dbReference type="NCBI Taxonomy" id="1381693"/>
    <lineage>
        <taxon>Eukaryota</taxon>
        <taxon>Sar</taxon>
        <taxon>Alveolata</taxon>
        <taxon>Dinophyceae</taxon>
        <taxon>Suessiales</taxon>
        <taxon>Symbiodiniaceae</taxon>
        <taxon>Durusdinium</taxon>
    </lineage>
</organism>
<accession>A0ABP0PUQ1</accession>
<evidence type="ECO:0000256" key="7">
    <source>
        <dbReference type="SAM" id="MobiDB-lite"/>
    </source>
</evidence>
<keyword evidence="3" id="KW-0805">Transcription regulation</keyword>
<reference evidence="8 9" key="1">
    <citation type="submission" date="2024-02" db="EMBL/GenBank/DDBJ databases">
        <authorList>
            <person name="Chen Y."/>
            <person name="Shah S."/>
            <person name="Dougan E. K."/>
            <person name="Thang M."/>
            <person name="Chan C."/>
        </authorList>
    </citation>
    <scope>NUCLEOTIDE SEQUENCE [LARGE SCALE GENOMIC DNA]</scope>
</reference>